<dbReference type="Proteomes" id="UP001200430">
    <property type="component" value="Unassembled WGS sequence"/>
</dbReference>
<protein>
    <submittedName>
        <fullName evidence="6">Aminotransferase class III-fold pyridoxal phosphate-dependent enzyme</fullName>
    </submittedName>
</protein>
<keyword evidence="2 6" id="KW-0032">Aminotransferase</keyword>
<reference evidence="6 7" key="1">
    <citation type="submission" date="2022-01" db="EMBL/GenBank/DDBJ databases">
        <title>Dethiosulfovibrio faecalis sp. nov., a novel proteolytic, non-sulfur-reducing bacterium isolated from a marine aquaculture solid waste bioreactor.</title>
        <authorList>
            <person name="Grabowski S."/>
            <person name="Apolinario E."/>
            <person name="Schneider N."/>
            <person name="Marshall C.W."/>
            <person name="Sowers K.R."/>
        </authorList>
    </citation>
    <scope>NUCLEOTIDE SEQUENCE [LARGE SCALE GENOMIC DNA]</scope>
    <source>
        <strain evidence="6 7">DSM 12537</strain>
    </source>
</reference>
<comment type="similarity">
    <text evidence="5">Belongs to the class-III pyridoxal-phosphate-dependent aminotransferase family.</text>
</comment>
<dbReference type="RefSeq" id="WP_236099658.1">
    <property type="nucleotide sequence ID" value="NZ_JAKGUD010000009.1"/>
</dbReference>
<dbReference type="Gene3D" id="3.90.1150.10">
    <property type="entry name" value="Aspartate Aminotransferase, domain 1"/>
    <property type="match status" value="1"/>
</dbReference>
<accession>A0ABS9EP26</accession>
<gene>
    <name evidence="6" type="ORF">L2W38_08920</name>
</gene>
<keyword evidence="3" id="KW-0808">Transferase</keyword>
<dbReference type="InterPro" id="IPR050103">
    <property type="entry name" value="Class-III_PLP-dep_AT"/>
</dbReference>
<evidence type="ECO:0000256" key="2">
    <source>
        <dbReference type="ARBA" id="ARBA00022576"/>
    </source>
</evidence>
<sequence length="374" mass="39952">MSGLYGGRGLKMASGKGAELFDDGGKRYVDFMAGHGSSLFGHCHPDLIAAVESASRSPWSIGLGIDSHSRDRFLSVLRSLLPDGRVFMCNSGTEAVEAALKLVLAHSDRPRILALKMGFHGRTLGALGLTFNPKYRKPWMSSLLPVEHLSAEELLDSVDLRTAAVFVEPVQGEGGVYPMDPDYGRALSDLCKENGVLLVADEIQSGWGRCGSVLASTLVGLDPDVVCLAKGLAGGLPAGATIWKGSVGDFTSGGHGTTYGGNPFISAVGLAAWNLLEERKYPLQAETKGAGFMEALKSINSPQLREVRGLGLLVGVETARRSTEFVRMLQDRGVLALPAGPKVLRFLPPFVAEGSHFDEVVHALEEVCHELDRR</sequence>
<dbReference type="PANTHER" id="PTHR11986:SF79">
    <property type="entry name" value="ACETYLORNITHINE AMINOTRANSFERASE, MITOCHONDRIAL"/>
    <property type="match status" value="1"/>
</dbReference>
<dbReference type="Pfam" id="PF00202">
    <property type="entry name" value="Aminotran_3"/>
    <property type="match status" value="1"/>
</dbReference>
<evidence type="ECO:0000313" key="6">
    <source>
        <dbReference type="EMBL" id="MCF4142941.1"/>
    </source>
</evidence>
<dbReference type="InterPro" id="IPR005814">
    <property type="entry name" value="Aminotrans_3"/>
</dbReference>
<comment type="caution">
    <text evidence="6">The sequence shown here is derived from an EMBL/GenBank/DDBJ whole genome shotgun (WGS) entry which is preliminary data.</text>
</comment>
<dbReference type="PANTHER" id="PTHR11986">
    <property type="entry name" value="AMINOTRANSFERASE CLASS III"/>
    <property type="match status" value="1"/>
</dbReference>
<comment type="cofactor">
    <cofactor evidence="1">
        <name>pyridoxal 5'-phosphate</name>
        <dbReference type="ChEBI" id="CHEBI:597326"/>
    </cofactor>
</comment>
<evidence type="ECO:0000313" key="7">
    <source>
        <dbReference type="Proteomes" id="UP001200430"/>
    </source>
</evidence>
<proteinExistence type="inferred from homology"/>
<dbReference type="PIRSF" id="PIRSF000521">
    <property type="entry name" value="Transaminase_4ab_Lys_Orn"/>
    <property type="match status" value="1"/>
</dbReference>
<evidence type="ECO:0000256" key="4">
    <source>
        <dbReference type="ARBA" id="ARBA00022898"/>
    </source>
</evidence>
<dbReference type="CDD" id="cd00610">
    <property type="entry name" value="OAT_like"/>
    <property type="match status" value="1"/>
</dbReference>
<dbReference type="SUPFAM" id="SSF53383">
    <property type="entry name" value="PLP-dependent transferases"/>
    <property type="match status" value="1"/>
</dbReference>
<dbReference type="EMBL" id="JAKGUD010000009">
    <property type="protein sequence ID" value="MCF4142941.1"/>
    <property type="molecule type" value="Genomic_DNA"/>
</dbReference>
<evidence type="ECO:0000256" key="1">
    <source>
        <dbReference type="ARBA" id="ARBA00001933"/>
    </source>
</evidence>
<dbReference type="InterPro" id="IPR015422">
    <property type="entry name" value="PyrdxlP-dep_Trfase_small"/>
</dbReference>
<evidence type="ECO:0000256" key="5">
    <source>
        <dbReference type="RuleBase" id="RU003560"/>
    </source>
</evidence>
<keyword evidence="7" id="KW-1185">Reference proteome</keyword>
<dbReference type="GO" id="GO:0008483">
    <property type="term" value="F:transaminase activity"/>
    <property type="evidence" value="ECO:0007669"/>
    <property type="project" value="UniProtKB-KW"/>
</dbReference>
<keyword evidence="4 5" id="KW-0663">Pyridoxal phosphate</keyword>
<name>A0ABS9EP26_9BACT</name>
<evidence type="ECO:0000256" key="3">
    <source>
        <dbReference type="ARBA" id="ARBA00022679"/>
    </source>
</evidence>
<dbReference type="InterPro" id="IPR015424">
    <property type="entry name" value="PyrdxlP-dep_Trfase"/>
</dbReference>
<dbReference type="Gene3D" id="3.40.640.10">
    <property type="entry name" value="Type I PLP-dependent aspartate aminotransferase-like (Major domain)"/>
    <property type="match status" value="1"/>
</dbReference>
<organism evidence="6 7">
    <name type="scientific">Dethiosulfovibrio marinus</name>
    <dbReference type="NCBI Taxonomy" id="133532"/>
    <lineage>
        <taxon>Bacteria</taxon>
        <taxon>Thermotogati</taxon>
        <taxon>Synergistota</taxon>
        <taxon>Synergistia</taxon>
        <taxon>Synergistales</taxon>
        <taxon>Dethiosulfovibrionaceae</taxon>
        <taxon>Dethiosulfovibrio</taxon>
    </lineage>
</organism>
<dbReference type="InterPro" id="IPR015421">
    <property type="entry name" value="PyrdxlP-dep_Trfase_major"/>
</dbReference>